<evidence type="ECO:0000313" key="4">
    <source>
        <dbReference type="EMBL" id="MBC5665238.1"/>
    </source>
</evidence>
<dbReference type="EMBL" id="JACOOY010000008">
    <property type="protein sequence ID" value="MBC5665238.1"/>
    <property type="molecule type" value="Genomic_DNA"/>
</dbReference>
<feature type="domain" description="Cytidyltransferase-like" evidence="3">
    <location>
        <begin position="7"/>
        <end position="149"/>
    </location>
</feature>
<dbReference type="Pfam" id="PF01467">
    <property type="entry name" value="CTP_transf_like"/>
    <property type="match status" value="1"/>
</dbReference>
<sequence length="193" mass="22848">MIETGVVNGRFQVLHLKHMEYILAAKMRCRKLYIGLTNPDGRMTGDSVNDQNRSTKAANPLTYFERYEMIKGAMQEFKVPEQEYDILPFPINFPEYIANYMPEDATYFMGLSDAWDEEKYKILRSLKLDVEVLWRREEKDRGVSASWVRSCIAMDEEWAHLVPKSVYKYLTETHLVDRIKHLEKIRIEEKMVL</sequence>
<name>A0ABR7EV62_9FIRM</name>
<evidence type="ECO:0000313" key="5">
    <source>
        <dbReference type="Proteomes" id="UP000647235"/>
    </source>
</evidence>
<evidence type="ECO:0000256" key="1">
    <source>
        <dbReference type="ARBA" id="ARBA00022679"/>
    </source>
</evidence>
<keyword evidence="5" id="KW-1185">Reference proteome</keyword>
<dbReference type="InterPro" id="IPR004821">
    <property type="entry name" value="Cyt_trans-like"/>
</dbReference>
<dbReference type="PANTHER" id="PTHR21342:SF0">
    <property type="entry name" value="BIFUNCTIONAL NMN ADENYLYLTRANSFERASE_NUDIX HYDROLASE"/>
    <property type="match status" value="1"/>
</dbReference>
<accession>A0ABR7EV62</accession>
<dbReference type="PANTHER" id="PTHR21342">
    <property type="entry name" value="PHOSPHOPANTETHEINE ADENYLYLTRANSFERASE"/>
    <property type="match status" value="1"/>
</dbReference>
<dbReference type="GO" id="GO:0016779">
    <property type="term" value="F:nucleotidyltransferase activity"/>
    <property type="evidence" value="ECO:0007669"/>
    <property type="project" value="UniProtKB-KW"/>
</dbReference>
<dbReference type="Proteomes" id="UP000647235">
    <property type="component" value="Unassembled WGS sequence"/>
</dbReference>
<reference evidence="4 5" key="1">
    <citation type="submission" date="2020-08" db="EMBL/GenBank/DDBJ databases">
        <title>Genome public.</title>
        <authorList>
            <person name="Liu C."/>
            <person name="Sun Q."/>
        </authorList>
    </citation>
    <scope>NUCLEOTIDE SEQUENCE [LARGE SCALE GENOMIC DNA]</scope>
    <source>
        <strain evidence="4 5">NSJ-36</strain>
    </source>
</reference>
<organism evidence="4 5">
    <name type="scientific">Dorea hominis</name>
    <dbReference type="NCBI Taxonomy" id="2763040"/>
    <lineage>
        <taxon>Bacteria</taxon>
        <taxon>Bacillati</taxon>
        <taxon>Bacillota</taxon>
        <taxon>Clostridia</taxon>
        <taxon>Lachnospirales</taxon>
        <taxon>Lachnospiraceae</taxon>
        <taxon>Dorea</taxon>
    </lineage>
</organism>
<keyword evidence="2 4" id="KW-0548">Nucleotidyltransferase</keyword>
<evidence type="ECO:0000259" key="3">
    <source>
        <dbReference type="Pfam" id="PF01467"/>
    </source>
</evidence>
<dbReference type="RefSeq" id="WP_021860880.1">
    <property type="nucleotide sequence ID" value="NZ_JACOOY010000008.1"/>
</dbReference>
<gene>
    <name evidence="4" type="ORF">H8S07_08080</name>
</gene>
<keyword evidence="1" id="KW-0808">Transferase</keyword>
<comment type="caution">
    <text evidence="4">The sequence shown here is derived from an EMBL/GenBank/DDBJ whole genome shotgun (WGS) entry which is preliminary data.</text>
</comment>
<dbReference type="SUPFAM" id="SSF52374">
    <property type="entry name" value="Nucleotidylyl transferase"/>
    <property type="match status" value="1"/>
</dbReference>
<proteinExistence type="predicted"/>
<dbReference type="InterPro" id="IPR014729">
    <property type="entry name" value="Rossmann-like_a/b/a_fold"/>
</dbReference>
<evidence type="ECO:0000256" key="2">
    <source>
        <dbReference type="ARBA" id="ARBA00022695"/>
    </source>
</evidence>
<protein>
    <submittedName>
        <fullName evidence="4">Nicotinate-nucleotide adenylyltransferase</fullName>
    </submittedName>
</protein>
<dbReference type="Gene3D" id="3.40.50.620">
    <property type="entry name" value="HUPs"/>
    <property type="match status" value="1"/>
</dbReference>